<dbReference type="GO" id="GO:0046872">
    <property type="term" value="F:metal ion binding"/>
    <property type="evidence" value="ECO:0007669"/>
    <property type="project" value="UniProtKB-KW"/>
</dbReference>
<evidence type="ECO:0000256" key="1">
    <source>
        <dbReference type="ARBA" id="ARBA00006459"/>
    </source>
</evidence>
<dbReference type="EMBL" id="CAJVCH010538911">
    <property type="protein sequence ID" value="CAG7826189.1"/>
    <property type="molecule type" value="Genomic_DNA"/>
</dbReference>
<dbReference type="PANTHER" id="PTHR11616">
    <property type="entry name" value="SODIUM/CHLORIDE DEPENDENT TRANSPORTER"/>
    <property type="match status" value="1"/>
</dbReference>
<comment type="function">
    <text evidence="7">Unusual broad substrate spectrum amino acid:sodium cotransporter that promotes absorption of the D isomers of essential amino acids. Neutral amino acids are the preferred substrates, especially methionine and phenylalanine.</text>
</comment>
<gene>
    <name evidence="12" type="ORF">AFUS01_LOCUS36254</name>
</gene>
<dbReference type="GO" id="GO:0005886">
    <property type="term" value="C:plasma membrane"/>
    <property type="evidence" value="ECO:0007669"/>
    <property type="project" value="TreeGrafter"/>
</dbReference>
<keyword evidence="13" id="KW-1185">Reference proteome</keyword>
<evidence type="ECO:0000256" key="11">
    <source>
        <dbReference type="SAM" id="Phobius"/>
    </source>
</evidence>
<keyword evidence="9" id="KW-0813">Transport</keyword>
<dbReference type="PROSITE" id="PS00610">
    <property type="entry name" value="NA_NEUROTRAN_SYMP_1"/>
    <property type="match status" value="1"/>
</dbReference>
<feature type="transmembrane region" description="Helical" evidence="11">
    <location>
        <begin position="145"/>
        <end position="170"/>
    </location>
</feature>
<keyword evidence="3 8" id="KW-0915">Sodium</keyword>
<evidence type="ECO:0000313" key="13">
    <source>
        <dbReference type="Proteomes" id="UP000708208"/>
    </source>
</evidence>
<evidence type="ECO:0000256" key="5">
    <source>
        <dbReference type="ARBA" id="ARBA00023180"/>
    </source>
</evidence>
<dbReference type="CDD" id="cd10324">
    <property type="entry name" value="SLC6sbd"/>
    <property type="match status" value="1"/>
</dbReference>
<dbReference type="GO" id="GO:0089718">
    <property type="term" value="P:amino acid import across plasma membrane"/>
    <property type="evidence" value="ECO:0007669"/>
    <property type="project" value="TreeGrafter"/>
</dbReference>
<proteinExistence type="inferred from homology"/>
<feature type="transmembrane region" description="Helical" evidence="11">
    <location>
        <begin position="244"/>
        <end position="270"/>
    </location>
</feature>
<keyword evidence="9" id="KW-0769">Symport</keyword>
<reference evidence="12" key="1">
    <citation type="submission" date="2021-06" db="EMBL/GenBank/DDBJ databases">
        <authorList>
            <person name="Hodson N. C."/>
            <person name="Mongue J. A."/>
            <person name="Jaron S. K."/>
        </authorList>
    </citation>
    <scope>NUCLEOTIDE SEQUENCE</scope>
</reference>
<keyword evidence="4" id="KW-0406">Ion transport</keyword>
<dbReference type="GO" id="GO:0005283">
    <property type="term" value="F:amino acid:sodium symporter activity"/>
    <property type="evidence" value="ECO:0007669"/>
    <property type="project" value="TreeGrafter"/>
</dbReference>
<evidence type="ECO:0000256" key="6">
    <source>
        <dbReference type="ARBA" id="ARBA00023201"/>
    </source>
</evidence>
<evidence type="ECO:0000256" key="10">
    <source>
        <dbReference type="SAM" id="MobiDB-lite"/>
    </source>
</evidence>
<dbReference type="PROSITE" id="PS50267">
    <property type="entry name" value="NA_NEUROTRAN_SYMP_3"/>
    <property type="match status" value="1"/>
</dbReference>
<feature type="transmembrane region" description="Helical" evidence="11">
    <location>
        <begin position="75"/>
        <end position="95"/>
    </location>
</feature>
<dbReference type="Proteomes" id="UP000708208">
    <property type="component" value="Unassembled WGS sequence"/>
</dbReference>
<keyword evidence="11" id="KW-1133">Transmembrane helix</keyword>
<name>A0A8J2LN56_9HEXA</name>
<dbReference type="PANTHER" id="PTHR11616:SF321">
    <property type="entry name" value="SODIUM-DEPENDENT NUTRIENT AMINO ACID TRANSPORTER 1-RELATED"/>
    <property type="match status" value="1"/>
</dbReference>
<keyword evidence="5" id="KW-0325">Glycoprotein</keyword>
<keyword evidence="8" id="KW-0479">Metal-binding</keyword>
<feature type="transmembrane region" description="Helical" evidence="11">
    <location>
        <begin position="182"/>
        <end position="203"/>
    </location>
</feature>
<dbReference type="Pfam" id="PF00209">
    <property type="entry name" value="SNF"/>
    <property type="match status" value="1"/>
</dbReference>
<comment type="similarity">
    <text evidence="1 9">Belongs to the sodium:neurotransmitter symporter (SNF) (TC 2.A.22) family.</text>
</comment>
<keyword evidence="11" id="KW-0472">Membrane</keyword>
<dbReference type="OrthoDB" id="6581954at2759"/>
<accession>A0A8J2LN56</accession>
<feature type="compositionally biased region" description="Basic and acidic residues" evidence="10">
    <location>
        <begin position="14"/>
        <end position="44"/>
    </location>
</feature>
<feature type="region of interest" description="Disordered" evidence="10">
    <location>
        <begin position="1"/>
        <end position="44"/>
    </location>
</feature>
<evidence type="ECO:0000256" key="8">
    <source>
        <dbReference type="PIRSR" id="PIRSR600175-1"/>
    </source>
</evidence>
<evidence type="ECO:0000256" key="7">
    <source>
        <dbReference type="ARBA" id="ARBA00037785"/>
    </source>
</evidence>
<sequence length="437" mass="48464">MSTVSETSIPEAGSKGKDNEAYVHDPSDPETGKKEEEVDPEARDREQWGNPIEFLLTCIAMSVGLGNIWRFPFMAYRYGGGAFLIPYLIVLTLIGRPMYFLELSLGQFSSLGQNKVWKISPIFKGVGIAQLYFENEWSRMLEVEVWYQAVQQCFFSLTTGFGVLTMFGSYNPFRHNVHRDAMIISGMDTFTSLLAGVTIFSVLGNLAGELDVDISVVALGGPGLPFISFAQGLSTFPAPQFFSVMFYLMFLTLGLGTGVAMGGTLVTVILDQWPKVPRWMATTGVCFGMFLTGLVYVTPGGFFILDLVDRFGANFVIYVLAIIEVSAVAYVYGINSFLKDLSFMLGFPIGIYWKFTWGFCIPFGMTGILVYVFYTNERWTYNGLPYPDIGIAAGWILSGLSLSVFPICAAHAIYTRKAKGFIAKFKEAYRATPEWGP</sequence>
<evidence type="ECO:0000313" key="12">
    <source>
        <dbReference type="EMBL" id="CAG7826189.1"/>
    </source>
</evidence>
<keyword evidence="6" id="KW-0739">Sodium transport</keyword>
<feature type="transmembrane region" description="Helical" evidence="11">
    <location>
        <begin position="311"/>
        <end position="334"/>
    </location>
</feature>
<evidence type="ECO:0000256" key="3">
    <source>
        <dbReference type="ARBA" id="ARBA00023053"/>
    </source>
</evidence>
<feature type="transmembrane region" description="Helical" evidence="11">
    <location>
        <begin position="355"/>
        <end position="374"/>
    </location>
</feature>
<feature type="binding site" evidence="8">
    <location>
        <position position="156"/>
    </location>
    <ligand>
        <name>Na(+)</name>
        <dbReference type="ChEBI" id="CHEBI:29101"/>
        <label>1</label>
    </ligand>
</feature>
<keyword evidence="2" id="KW-0029">Amino-acid transport</keyword>
<dbReference type="InterPro" id="IPR000175">
    <property type="entry name" value="Na/ntran_symport"/>
</dbReference>
<evidence type="ECO:0000256" key="9">
    <source>
        <dbReference type="RuleBase" id="RU003732"/>
    </source>
</evidence>
<evidence type="ECO:0000256" key="2">
    <source>
        <dbReference type="ARBA" id="ARBA00022970"/>
    </source>
</evidence>
<feature type="transmembrane region" description="Helical" evidence="11">
    <location>
        <begin position="52"/>
        <end position="69"/>
    </location>
</feature>
<feature type="non-terminal residue" evidence="12">
    <location>
        <position position="1"/>
    </location>
</feature>
<dbReference type="GO" id="GO:0015179">
    <property type="term" value="F:L-amino acid transmembrane transporter activity"/>
    <property type="evidence" value="ECO:0007669"/>
    <property type="project" value="TreeGrafter"/>
</dbReference>
<comment type="caution">
    <text evidence="12">The sequence shown here is derived from an EMBL/GenBank/DDBJ whole genome shotgun (WGS) entry which is preliminary data.</text>
</comment>
<organism evidence="12 13">
    <name type="scientific">Allacma fusca</name>
    <dbReference type="NCBI Taxonomy" id="39272"/>
    <lineage>
        <taxon>Eukaryota</taxon>
        <taxon>Metazoa</taxon>
        <taxon>Ecdysozoa</taxon>
        <taxon>Arthropoda</taxon>
        <taxon>Hexapoda</taxon>
        <taxon>Collembola</taxon>
        <taxon>Symphypleona</taxon>
        <taxon>Sminthuridae</taxon>
        <taxon>Allacma</taxon>
    </lineage>
</organism>
<protein>
    <recommendedName>
        <fullName evidence="9">Transporter</fullName>
    </recommendedName>
</protein>
<dbReference type="AlphaFoldDB" id="A0A8J2LN56"/>
<feature type="transmembrane region" description="Helical" evidence="11">
    <location>
        <begin position="394"/>
        <end position="414"/>
    </location>
</feature>
<evidence type="ECO:0000256" key="4">
    <source>
        <dbReference type="ARBA" id="ARBA00023065"/>
    </source>
</evidence>
<feature type="transmembrane region" description="Helical" evidence="11">
    <location>
        <begin position="282"/>
        <end position="305"/>
    </location>
</feature>
<feature type="binding site" evidence="8">
    <location>
        <position position="253"/>
    </location>
    <ligand>
        <name>Na(+)</name>
        <dbReference type="ChEBI" id="CHEBI:29101"/>
        <label>1</label>
    </ligand>
</feature>
<keyword evidence="9 11" id="KW-0812">Transmembrane</keyword>